<reference evidence="5" key="3">
    <citation type="submission" date="2018-12" db="EMBL/GenBank/DDBJ databases">
        <title>G10K-VGP greater horseshoe bat female genome, primary haplotype.</title>
        <authorList>
            <person name="Teeling E."/>
            <person name="Myers G."/>
            <person name="Vernes S."/>
            <person name="Pippel M."/>
            <person name="Winkler S."/>
            <person name="Fedrigo O."/>
            <person name="Rhie A."/>
            <person name="Koren S."/>
            <person name="Phillippy A."/>
            <person name="Lewin H."/>
            <person name="Damas J."/>
            <person name="Howe K."/>
            <person name="Mountcastle J."/>
            <person name="Jarvis E.D."/>
        </authorList>
    </citation>
    <scope>NUCLEOTIDE SEQUENCE [LARGE SCALE GENOMIC DNA]</scope>
</reference>
<reference evidence="4" key="4">
    <citation type="submission" date="2025-08" db="UniProtKB">
        <authorList>
            <consortium name="Ensembl"/>
        </authorList>
    </citation>
    <scope>IDENTIFICATION</scope>
</reference>
<sequence length="486" mass="50368">METRFQPFLANNVRGAMPLQVLLLLTLLGPGSFLQLWETQENGARESPGPLLARGRRQLLMHEDFTDTYDDYHTDPPEMLETSAGAVSLSPELQAMIGSLGQRDSAGPGTRGPAKGDSAGLDAGGTASGNLSTELATQGIPVTLGPLTKELVTTISPIMVAPSTKEAPSTELSTTKALAMVPAATEALSMKSTVMEALSTGPAATEALTTEPAATEVLTMKSTVTEALSTGPAATEALTTEPAATEALTMKSTVTEALSTEPAATEALTMKSTVTEALSMGPAATEALFTEPAATEVLTMKSTVMEFLSTGPAAMEALSTDPATTKAPSTGAATTSSPTTTLLVLSHPHRGTTMPASNSTDSFINQWRKSQGLSPQSSVAPSPTAGLGNIPVKQCLLAILILALVATIFLVCTVVLAVRLSRKNHMYPVRNYSPTEMVCISALLSDRGEGPTATANGNLHTTSHGLKEGPGEDHEGDDLTLHSFLP</sequence>
<reference evidence="4" key="5">
    <citation type="submission" date="2025-09" db="UniProtKB">
        <authorList>
            <consortium name="Ensembl"/>
        </authorList>
    </citation>
    <scope>IDENTIFICATION</scope>
</reference>
<feature type="signal peptide" evidence="3">
    <location>
        <begin position="1"/>
        <end position="33"/>
    </location>
</feature>
<reference evidence="4 5" key="1">
    <citation type="journal article" date="2015" name="Annu Rev Anim Biosci">
        <title>The Genome 10K Project: a way forward.</title>
        <authorList>
            <person name="Koepfli K.P."/>
            <person name="Paten B."/>
            <person name="O'Brien S.J."/>
            <person name="Koepfli K.P."/>
            <person name="Paten B."/>
            <person name="Antunes A."/>
            <person name="Belov K."/>
            <person name="Bustamante C."/>
            <person name="Castoe T.A."/>
            <person name="Clawson H."/>
            <person name="Crawford A.J."/>
            <person name="Diekhans M."/>
            <person name="Distel D."/>
            <person name="Durbin R."/>
            <person name="Earl D."/>
            <person name="Fujita M.K."/>
            <person name="Gamble T."/>
            <person name="Georges A."/>
            <person name="Gemmell N."/>
            <person name="Gilbert M.T."/>
            <person name="Graves J.M."/>
            <person name="Green R.E."/>
            <person name="Hickey G."/>
            <person name="Jarvis E.D."/>
            <person name="Johnson W."/>
            <person name="Komissarov A."/>
            <person name="Korf I."/>
            <person name="Kuhn R."/>
            <person name="Larkin D.M."/>
            <person name="Lewin H."/>
            <person name="Lopez J.V."/>
            <person name="Ma J."/>
            <person name="Marques-Bonet T."/>
            <person name="Miller W."/>
            <person name="Murphy R."/>
            <person name="Pevzner P."/>
            <person name="Shapiro B."/>
            <person name="Steiner C."/>
            <person name="Tamazian G."/>
            <person name="Venkatesh B."/>
            <person name="Wang J."/>
            <person name="Wayne R."/>
            <person name="Wiley E."/>
            <person name="Yang H."/>
            <person name="Zhang G."/>
            <person name="Haussler D."/>
            <person name="Ryder O."/>
            <person name="O'Brien S.J."/>
        </authorList>
    </citation>
    <scope>NUCLEOTIDE SEQUENCE</scope>
</reference>
<evidence type="ECO:0000256" key="1">
    <source>
        <dbReference type="SAM" id="MobiDB-lite"/>
    </source>
</evidence>
<dbReference type="InParanoid" id="A0A671FZE6"/>
<dbReference type="RefSeq" id="XP_032954370.1">
    <property type="nucleotide sequence ID" value="XM_033098479.1"/>
</dbReference>
<dbReference type="Proteomes" id="UP000472240">
    <property type="component" value="Chromosome 25"/>
</dbReference>
<keyword evidence="2" id="KW-0812">Transmembrane</keyword>
<dbReference type="InterPro" id="IPR026195">
    <property type="entry name" value="PSGL-1"/>
</dbReference>
<dbReference type="GeneTree" id="ENSGT00440000039754"/>
<dbReference type="AlphaFoldDB" id="A0A671FZE6"/>
<feature type="region of interest" description="Disordered" evidence="1">
    <location>
        <begin position="100"/>
        <end position="126"/>
    </location>
</feature>
<feature type="region of interest" description="Disordered" evidence="1">
    <location>
        <begin position="451"/>
        <end position="486"/>
    </location>
</feature>
<protein>
    <recommendedName>
        <fullName evidence="6">Selectin P ligand</fullName>
    </recommendedName>
</protein>
<proteinExistence type="predicted"/>
<evidence type="ECO:0000313" key="4">
    <source>
        <dbReference type="Ensembl" id="ENSRFEP00010029153.1"/>
    </source>
</evidence>
<dbReference type="OrthoDB" id="8927116at2759"/>
<feature type="compositionally biased region" description="Basic and acidic residues" evidence="1">
    <location>
        <begin position="465"/>
        <end position="480"/>
    </location>
</feature>
<reference evidence="4 5" key="2">
    <citation type="journal article" date="2018" name="Annu Rev Anim Biosci">
        <title>Bat Biology, Genomes, and the Bat1K Project: To Generate Chromosome-Level Genomes for All Living Bat Species.</title>
        <authorList>
            <person name="Teeling E.C."/>
            <person name="Vernes S.C."/>
            <person name="Davalos L.M."/>
            <person name="Ray D.A."/>
            <person name="Gilbert M.T.P."/>
            <person name="Myers E."/>
        </authorList>
    </citation>
    <scope>NUCLEOTIDE SEQUENCE</scope>
</reference>
<organism evidence="4 5">
    <name type="scientific">Rhinolophus ferrumequinum</name>
    <name type="common">Greater horseshoe bat</name>
    <dbReference type="NCBI Taxonomy" id="59479"/>
    <lineage>
        <taxon>Eukaryota</taxon>
        <taxon>Metazoa</taxon>
        <taxon>Chordata</taxon>
        <taxon>Craniata</taxon>
        <taxon>Vertebrata</taxon>
        <taxon>Euteleostomi</taxon>
        <taxon>Mammalia</taxon>
        <taxon>Eutheria</taxon>
        <taxon>Laurasiatheria</taxon>
        <taxon>Chiroptera</taxon>
        <taxon>Yinpterochiroptera</taxon>
        <taxon>Rhinolophoidea</taxon>
        <taxon>Rhinolophidae</taxon>
        <taxon>Rhinolophinae</taxon>
        <taxon>Rhinolophus</taxon>
    </lineage>
</organism>
<dbReference type="PANTHER" id="PTHR17384:SF7">
    <property type="entry name" value="P-SELECTIN GLYCOPROTEIN LIGAND 1"/>
    <property type="match status" value="1"/>
</dbReference>
<feature type="chain" id="PRO_5025416305" description="Selectin P ligand" evidence="3">
    <location>
        <begin position="34"/>
        <end position="486"/>
    </location>
</feature>
<dbReference type="OMA" id="NHMYPVR"/>
<dbReference type="CTD" id="6404"/>
<dbReference type="PANTHER" id="PTHR17384">
    <property type="entry name" value="P-SELECTIN GLYCOPROTEIN LIGAND-1"/>
    <property type="match status" value="1"/>
</dbReference>
<dbReference type="KEGG" id="rfq:117017872"/>
<evidence type="ECO:0000256" key="3">
    <source>
        <dbReference type="SAM" id="SignalP"/>
    </source>
</evidence>
<keyword evidence="2" id="KW-1133">Transmembrane helix</keyword>
<evidence type="ECO:0000256" key="2">
    <source>
        <dbReference type="SAM" id="Phobius"/>
    </source>
</evidence>
<dbReference type="GO" id="GO:0005886">
    <property type="term" value="C:plasma membrane"/>
    <property type="evidence" value="ECO:0007669"/>
    <property type="project" value="TreeGrafter"/>
</dbReference>
<feature type="transmembrane region" description="Helical" evidence="2">
    <location>
        <begin position="396"/>
        <end position="418"/>
    </location>
</feature>
<keyword evidence="2" id="KW-0472">Membrane</keyword>
<dbReference type="FunCoup" id="A0A671FZE6">
    <property type="interactions" value="210"/>
</dbReference>
<keyword evidence="5" id="KW-1185">Reference proteome</keyword>
<feature type="compositionally biased region" description="Polar residues" evidence="1">
    <location>
        <begin position="453"/>
        <end position="464"/>
    </location>
</feature>
<keyword evidence="3" id="KW-0732">Signal</keyword>
<evidence type="ECO:0008006" key="6">
    <source>
        <dbReference type="Google" id="ProtNLM"/>
    </source>
</evidence>
<evidence type="ECO:0000313" key="5">
    <source>
        <dbReference type="Proteomes" id="UP000472240"/>
    </source>
</evidence>
<dbReference type="GeneID" id="117017872"/>
<dbReference type="GO" id="GO:0050901">
    <property type="term" value="P:leukocyte tethering or rolling"/>
    <property type="evidence" value="ECO:0007669"/>
    <property type="project" value="TreeGrafter"/>
</dbReference>
<gene>
    <name evidence="4" type="primary">SELPLG</name>
</gene>
<name>A0A671FZE6_RHIFE</name>
<dbReference type="Ensembl" id="ENSRFET00010031643.1">
    <property type="protein sequence ID" value="ENSRFEP00010029153.1"/>
    <property type="gene ID" value="ENSRFEG00010019366.1"/>
</dbReference>
<accession>A0A671FZE6</accession>